<gene>
    <name evidence="9" type="ORF">RSO01_35540</name>
</gene>
<keyword evidence="5 8" id="KW-0812">Transmembrane</keyword>
<proteinExistence type="inferred from homology"/>
<evidence type="ECO:0000256" key="2">
    <source>
        <dbReference type="ARBA" id="ARBA00009142"/>
    </source>
</evidence>
<dbReference type="Proteomes" id="UP000321058">
    <property type="component" value="Unassembled WGS sequence"/>
</dbReference>
<organism evidence="9 10">
    <name type="scientific">Reyranella soli</name>
    <dbReference type="NCBI Taxonomy" id="1230389"/>
    <lineage>
        <taxon>Bacteria</taxon>
        <taxon>Pseudomonadati</taxon>
        <taxon>Pseudomonadota</taxon>
        <taxon>Alphaproteobacteria</taxon>
        <taxon>Hyphomicrobiales</taxon>
        <taxon>Reyranellaceae</taxon>
        <taxon>Reyranella</taxon>
    </lineage>
</organism>
<evidence type="ECO:0000313" key="9">
    <source>
        <dbReference type="EMBL" id="GEP56388.1"/>
    </source>
</evidence>
<feature type="transmembrane region" description="Helical" evidence="8">
    <location>
        <begin position="76"/>
        <end position="94"/>
    </location>
</feature>
<evidence type="ECO:0000256" key="5">
    <source>
        <dbReference type="ARBA" id="ARBA00022692"/>
    </source>
</evidence>
<evidence type="ECO:0000256" key="3">
    <source>
        <dbReference type="ARBA" id="ARBA00022448"/>
    </source>
</evidence>
<dbReference type="InterPro" id="IPR002781">
    <property type="entry name" value="TM_pro_TauE-like"/>
</dbReference>
<feature type="transmembrane region" description="Helical" evidence="8">
    <location>
        <begin position="130"/>
        <end position="154"/>
    </location>
</feature>
<dbReference type="OrthoDB" id="9800873at2"/>
<dbReference type="PANTHER" id="PTHR30269:SF32">
    <property type="entry name" value="MEMBRANE TRANSPORTER PROTEIN-RELATED"/>
    <property type="match status" value="1"/>
</dbReference>
<evidence type="ECO:0000256" key="4">
    <source>
        <dbReference type="ARBA" id="ARBA00022475"/>
    </source>
</evidence>
<evidence type="ECO:0000256" key="8">
    <source>
        <dbReference type="RuleBase" id="RU363041"/>
    </source>
</evidence>
<accession>A0A512NBR4</accession>
<dbReference type="Pfam" id="PF01925">
    <property type="entry name" value="TauE"/>
    <property type="match status" value="1"/>
</dbReference>
<dbReference type="RefSeq" id="WP_147150456.1">
    <property type="nucleotide sequence ID" value="NZ_BKAJ01000065.1"/>
</dbReference>
<keyword evidence="3" id="KW-0813">Transport</keyword>
<evidence type="ECO:0000256" key="6">
    <source>
        <dbReference type="ARBA" id="ARBA00022989"/>
    </source>
</evidence>
<evidence type="ECO:0000256" key="1">
    <source>
        <dbReference type="ARBA" id="ARBA00004651"/>
    </source>
</evidence>
<comment type="caution">
    <text evidence="9">The sequence shown here is derived from an EMBL/GenBank/DDBJ whole genome shotgun (WGS) entry which is preliminary data.</text>
</comment>
<evidence type="ECO:0000256" key="7">
    <source>
        <dbReference type="ARBA" id="ARBA00023136"/>
    </source>
</evidence>
<reference evidence="9 10" key="1">
    <citation type="submission" date="2019-07" db="EMBL/GenBank/DDBJ databases">
        <title>Whole genome shotgun sequence of Reyranella soli NBRC 108950.</title>
        <authorList>
            <person name="Hosoyama A."/>
            <person name="Uohara A."/>
            <person name="Ohji S."/>
            <person name="Ichikawa N."/>
        </authorList>
    </citation>
    <scope>NUCLEOTIDE SEQUENCE [LARGE SCALE GENOMIC DNA]</scope>
    <source>
        <strain evidence="9 10">NBRC 108950</strain>
    </source>
</reference>
<dbReference type="PANTHER" id="PTHR30269">
    <property type="entry name" value="TRANSMEMBRANE PROTEIN YFCA"/>
    <property type="match status" value="1"/>
</dbReference>
<keyword evidence="7 8" id="KW-0472">Membrane</keyword>
<evidence type="ECO:0000313" key="10">
    <source>
        <dbReference type="Proteomes" id="UP000321058"/>
    </source>
</evidence>
<keyword evidence="10" id="KW-1185">Reference proteome</keyword>
<protein>
    <recommendedName>
        <fullName evidence="8">Probable membrane transporter protein</fullName>
    </recommendedName>
</protein>
<feature type="transmembrane region" description="Helical" evidence="8">
    <location>
        <begin position="193"/>
        <end position="212"/>
    </location>
</feature>
<feature type="transmembrane region" description="Helical" evidence="8">
    <location>
        <begin position="166"/>
        <end position="186"/>
    </location>
</feature>
<sequence length="245" mass="25580">MTLTQILVTALAFLIAGVAKGAIGMGLPPIVIGIMSFAVPLENSIAMMVVPSMATNIWQAIYGGNFVRLLARFRTMAAASVAALLLVAVAFGQLGSPKAVAWVGVILVVYSSLALTAWRPTVSRAAERWANPLMGAASGVAAGITGVAAVPFLPYMQSLDIDRHELVQALGIMFIFIMGALTTALAIQGAFTLTNLLGGIAALAPAFAGVWLGQKARHAVSAETFRRIFLIGLFLVGLQMARSLL</sequence>
<dbReference type="InterPro" id="IPR052017">
    <property type="entry name" value="TSUP"/>
</dbReference>
<keyword evidence="4 8" id="KW-1003">Cell membrane</keyword>
<comment type="subcellular location">
    <subcellularLocation>
        <location evidence="1 8">Cell membrane</location>
        <topology evidence="1 8">Multi-pass membrane protein</topology>
    </subcellularLocation>
</comment>
<keyword evidence="6 8" id="KW-1133">Transmembrane helix</keyword>
<feature type="transmembrane region" description="Helical" evidence="8">
    <location>
        <begin position="100"/>
        <end position="118"/>
    </location>
</feature>
<comment type="similarity">
    <text evidence="2 8">Belongs to the 4-toluene sulfonate uptake permease (TSUP) (TC 2.A.102) family.</text>
</comment>
<dbReference type="EMBL" id="BKAJ01000065">
    <property type="protein sequence ID" value="GEP56388.1"/>
    <property type="molecule type" value="Genomic_DNA"/>
</dbReference>
<dbReference type="GO" id="GO:0005886">
    <property type="term" value="C:plasma membrane"/>
    <property type="evidence" value="ECO:0007669"/>
    <property type="project" value="UniProtKB-SubCell"/>
</dbReference>
<feature type="transmembrane region" description="Helical" evidence="8">
    <location>
        <begin position="224"/>
        <end position="241"/>
    </location>
</feature>
<name>A0A512NBR4_9HYPH</name>
<dbReference type="AlphaFoldDB" id="A0A512NBR4"/>